<evidence type="ECO:0000313" key="1">
    <source>
        <dbReference type="EMBL" id="SKA01735.1"/>
    </source>
</evidence>
<dbReference type="PANTHER" id="PTHR35861:SF2">
    <property type="entry name" value="FELS-2 PROPHAGE PROTEIN"/>
    <property type="match status" value="1"/>
</dbReference>
<evidence type="ECO:0008006" key="3">
    <source>
        <dbReference type="Google" id="ProtNLM"/>
    </source>
</evidence>
<dbReference type="STRING" id="180163.SAMN02745174_02285"/>
<dbReference type="AlphaFoldDB" id="A0A1T4QDG4"/>
<dbReference type="EMBL" id="FUWX01000021">
    <property type="protein sequence ID" value="SKA01735.1"/>
    <property type="molecule type" value="Genomic_DNA"/>
</dbReference>
<evidence type="ECO:0000313" key="2">
    <source>
        <dbReference type="Proteomes" id="UP000191153"/>
    </source>
</evidence>
<dbReference type="Proteomes" id="UP000191153">
    <property type="component" value="Unassembled WGS sequence"/>
</dbReference>
<dbReference type="InterPro" id="IPR052042">
    <property type="entry name" value="Tail_sheath_structural"/>
</dbReference>
<keyword evidence="2" id="KW-1185">Reference proteome</keyword>
<dbReference type="OrthoDB" id="9767864at2"/>
<gene>
    <name evidence="1" type="ORF">SAMN02745174_02285</name>
</gene>
<dbReference type="PANTHER" id="PTHR35861">
    <property type="match status" value="1"/>
</dbReference>
<sequence>MGFEHGVTGRENPTSVIAASTSEMVAVYVGTAPVVMAKERNINNPVLCYSYDEAVEQIGYLKDFENYTLCEAIDSHFSKFGSGPIVLINVLNPEIHKADIESESIRKENNKFTIKRTGVIPETVRIAGQENLNFKFDDDGYLVIIGELSGDSITVSYSYLNPSSITNQDIIGGIDSSTGMEKGLECIENIFPKFRVIPNLILAPKFSSDSAVAAVMETKAKKINGHFQGLALVDIDTKTVKKYTDVPGIKESNNLASTFMLVAWPKVALGESQYHMSTQIACIIQTLAAENSGIPFKSPSNKSLKADSAILNDRTPVLLGVNKANYLNSNGIITPLNFIGGWKAWGNNTACFPAVTDPKDAFIASRLMFNFLNNTLVTTFWQKVDEATNQVLINTIVDSCNIWLNGLTNQGQILGGRIEFRAADNPTTSLIAGKITLRIYFTPALPAQEICFLKEIDVKYFENIAK</sequence>
<name>A0A1T4QDG4_9FUSO</name>
<accession>A0A1T4QDG4</accession>
<reference evidence="1 2" key="1">
    <citation type="submission" date="2017-02" db="EMBL/GenBank/DDBJ databases">
        <authorList>
            <person name="Peterson S.W."/>
        </authorList>
    </citation>
    <scope>NUCLEOTIDE SEQUENCE [LARGE SCALE GENOMIC DNA]</scope>
    <source>
        <strain evidence="1 2">ATCC 700028</strain>
    </source>
</reference>
<protein>
    <recommendedName>
        <fullName evidence="3">Tail sheath protein subtilisin-like domain-containing protein</fullName>
    </recommendedName>
</protein>
<proteinExistence type="predicted"/>
<dbReference type="RefSeq" id="WP_078694723.1">
    <property type="nucleotide sequence ID" value="NZ_FUWX01000021.1"/>
</dbReference>
<organism evidence="1 2">
    <name type="scientific">Cetobacterium ceti</name>
    <dbReference type="NCBI Taxonomy" id="180163"/>
    <lineage>
        <taxon>Bacteria</taxon>
        <taxon>Fusobacteriati</taxon>
        <taxon>Fusobacteriota</taxon>
        <taxon>Fusobacteriia</taxon>
        <taxon>Fusobacteriales</taxon>
        <taxon>Fusobacteriaceae</taxon>
        <taxon>Cetobacterium</taxon>
    </lineage>
</organism>